<name>A0A386ZFD5_9NOCA</name>
<accession>A0A386ZFD5</accession>
<dbReference type="Proteomes" id="UP000267164">
    <property type="component" value="Chromosome"/>
</dbReference>
<organism evidence="2 3">
    <name type="scientific">Nocardia yunnanensis</name>
    <dbReference type="NCBI Taxonomy" id="2382165"/>
    <lineage>
        <taxon>Bacteria</taxon>
        <taxon>Bacillati</taxon>
        <taxon>Actinomycetota</taxon>
        <taxon>Actinomycetes</taxon>
        <taxon>Mycobacteriales</taxon>
        <taxon>Nocardiaceae</taxon>
        <taxon>Nocardia</taxon>
    </lineage>
</organism>
<reference evidence="2 3" key="1">
    <citation type="submission" date="2018-09" db="EMBL/GenBank/DDBJ databases">
        <title>Nocardia yunnanensis sp. nov., an actinomycete isolated from a soil sample.</title>
        <authorList>
            <person name="Zhang J."/>
        </authorList>
    </citation>
    <scope>NUCLEOTIDE SEQUENCE [LARGE SCALE GENOMIC DNA]</scope>
    <source>
        <strain evidence="2 3">CFHS0054</strain>
    </source>
</reference>
<gene>
    <name evidence="2" type="ORF">D7D52_20600</name>
</gene>
<evidence type="ECO:0000313" key="2">
    <source>
        <dbReference type="EMBL" id="AYF75844.1"/>
    </source>
</evidence>
<keyword evidence="3" id="KW-1185">Reference proteome</keyword>
<sequence length="61" mass="6636">MRDMISGRGAGRRGGQQHRADARVAAVWPEPSPLQDWWDTVMYGPAAPEAEHAETTSSAES</sequence>
<evidence type="ECO:0000313" key="3">
    <source>
        <dbReference type="Proteomes" id="UP000267164"/>
    </source>
</evidence>
<dbReference type="AlphaFoldDB" id="A0A386ZFD5"/>
<dbReference type="KEGG" id="nyu:D7D52_20600"/>
<dbReference type="EMBL" id="CP032568">
    <property type="protein sequence ID" value="AYF75844.1"/>
    <property type="molecule type" value="Genomic_DNA"/>
</dbReference>
<evidence type="ECO:0000256" key="1">
    <source>
        <dbReference type="SAM" id="MobiDB-lite"/>
    </source>
</evidence>
<protein>
    <submittedName>
        <fullName evidence="2">Uncharacterized protein</fullName>
    </submittedName>
</protein>
<feature type="region of interest" description="Disordered" evidence="1">
    <location>
        <begin position="1"/>
        <end position="24"/>
    </location>
</feature>
<proteinExistence type="predicted"/>